<reference evidence="1" key="1">
    <citation type="submission" date="2018-05" db="EMBL/GenBank/DDBJ databases">
        <title>Draft genome of Mucuna pruriens seed.</title>
        <authorList>
            <person name="Nnadi N.E."/>
            <person name="Vos R."/>
            <person name="Hasami M.H."/>
            <person name="Devisetty U.K."/>
            <person name="Aguiy J.C."/>
        </authorList>
    </citation>
    <scope>NUCLEOTIDE SEQUENCE [LARGE SCALE GENOMIC DNA]</scope>
    <source>
        <strain evidence="1">JCA_2017</strain>
    </source>
</reference>
<proteinExistence type="predicted"/>
<evidence type="ECO:0000313" key="2">
    <source>
        <dbReference type="Proteomes" id="UP000257109"/>
    </source>
</evidence>
<organism evidence="1 2">
    <name type="scientific">Mucuna pruriens</name>
    <name type="common">Velvet bean</name>
    <name type="synonym">Dolichos pruriens</name>
    <dbReference type="NCBI Taxonomy" id="157652"/>
    <lineage>
        <taxon>Eukaryota</taxon>
        <taxon>Viridiplantae</taxon>
        <taxon>Streptophyta</taxon>
        <taxon>Embryophyta</taxon>
        <taxon>Tracheophyta</taxon>
        <taxon>Spermatophyta</taxon>
        <taxon>Magnoliopsida</taxon>
        <taxon>eudicotyledons</taxon>
        <taxon>Gunneridae</taxon>
        <taxon>Pentapetalae</taxon>
        <taxon>rosids</taxon>
        <taxon>fabids</taxon>
        <taxon>Fabales</taxon>
        <taxon>Fabaceae</taxon>
        <taxon>Papilionoideae</taxon>
        <taxon>50 kb inversion clade</taxon>
        <taxon>NPAAA clade</taxon>
        <taxon>indigoferoid/millettioid clade</taxon>
        <taxon>Phaseoleae</taxon>
        <taxon>Mucuna</taxon>
    </lineage>
</organism>
<dbReference type="OrthoDB" id="414945at2759"/>
<dbReference type="Proteomes" id="UP000257109">
    <property type="component" value="Unassembled WGS sequence"/>
</dbReference>
<accession>A0A371H906</accession>
<comment type="caution">
    <text evidence="1">The sequence shown here is derived from an EMBL/GenBank/DDBJ whole genome shotgun (WGS) entry which is preliminary data.</text>
</comment>
<dbReference type="CDD" id="cd09272">
    <property type="entry name" value="RNase_HI_RT_Ty1"/>
    <property type="match status" value="1"/>
</dbReference>
<dbReference type="AlphaFoldDB" id="A0A371H906"/>
<gene>
    <name evidence="1" type="primary">GIP</name>
    <name evidence="1" type="ORF">CR513_17824</name>
</gene>
<feature type="non-terminal residue" evidence="1">
    <location>
        <position position="1"/>
    </location>
</feature>
<sequence>MMKIRLPDNEQPQKLGQLLKFSFTINVLDIYCLGCSSSSSSSKSHKTTLVPEQIKLFESKCKSDGTLERYKVRLVAKGYTQTYGIDYEEIFALVVKMNMFPRAWFGRFAQVMIFLGYKQSQVKHEGPIKLLCDNNSAMSIVHNLVQHDRTKHIKIDRHFIKKKLNGGLVVTTHVPLGLQVTNVFTKGLPVARFQERNDKLGMIDIHLPT</sequence>
<keyword evidence="2" id="KW-1185">Reference proteome</keyword>
<name>A0A371H906_MUCPR</name>
<protein>
    <submittedName>
        <fullName evidence="1">Copia protein</fullName>
    </submittedName>
</protein>
<dbReference type="EMBL" id="QJKJ01003289">
    <property type="protein sequence ID" value="RDX99163.1"/>
    <property type="molecule type" value="Genomic_DNA"/>
</dbReference>
<evidence type="ECO:0000313" key="1">
    <source>
        <dbReference type="EMBL" id="RDX99163.1"/>
    </source>
</evidence>